<proteinExistence type="predicted"/>
<evidence type="ECO:0000313" key="2">
    <source>
        <dbReference type="Proteomes" id="UP001390339"/>
    </source>
</evidence>
<comment type="caution">
    <text evidence="1">The sequence shown here is derived from an EMBL/GenBank/DDBJ whole genome shotgun (WGS) entry which is preliminary data.</text>
</comment>
<reference evidence="1 2" key="1">
    <citation type="journal article" date="2024" name="IMA Fungus">
        <title>Apiospora arundinis, a panoply of carbohydrate-active enzymes and secondary metabolites.</title>
        <authorList>
            <person name="Sorensen T."/>
            <person name="Petersen C."/>
            <person name="Muurmann A.T."/>
            <person name="Christiansen J.V."/>
            <person name="Brundto M.L."/>
            <person name="Overgaard C.K."/>
            <person name="Boysen A.T."/>
            <person name="Wollenberg R.D."/>
            <person name="Larsen T.O."/>
            <person name="Sorensen J.L."/>
            <person name="Nielsen K.L."/>
            <person name="Sondergaard T.E."/>
        </authorList>
    </citation>
    <scope>NUCLEOTIDE SEQUENCE [LARGE SCALE GENOMIC DNA]</scope>
    <source>
        <strain evidence="1 2">AAU 773</strain>
    </source>
</reference>
<organism evidence="1 2">
    <name type="scientific">Apiospora arundinis</name>
    <dbReference type="NCBI Taxonomy" id="335852"/>
    <lineage>
        <taxon>Eukaryota</taxon>
        <taxon>Fungi</taxon>
        <taxon>Dikarya</taxon>
        <taxon>Ascomycota</taxon>
        <taxon>Pezizomycotina</taxon>
        <taxon>Sordariomycetes</taxon>
        <taxon>Xylariomycetidae</taxon>
        <taxon>Amphisphaeriales</taxon>
        <taxon>Apiosporaceae</taxon>
        <taxon>Apiospora</taxon>
    </lineage>
</organism>
<name>A0ABR2HRX3_9PEZI</name>
<gene>
    <name evidence="1" type="ORF">PGQ11_014255</name>
</gene>
<keyword evidence="2" id="KW-1185">Reference proteome</keyword>
<dbReference type="Proteomes" id="UP001390339">
    <property type="component" value="Unassembled WGS sequence"/>
</dbReference>
<evidence type="ECO:0000313" key="1">
    <source>
        <dbReference type="EMBL" id="KAK8851776.1"/>
    </source>
</evidence>
<sequence length="134" mass="15136">MAPGVRYAIKHLRLKAIERMLSPFRAALDHLKYISPVGVESAVCYNRNLFFPSQGRCEAFVFGQLQRLLLRKHLLPLPLSEDIEISVAALAQILRTVDSSIEALDSHHNAEVELTKTVIRRHTTGVAASRWQHI</sequence>
<accession>A0ABR2HRX3</accession>
<dbReference type="EMBL" id="JAPCWZ010000009">
    <property type="protein sequence ID" value="KAK8851776.1"/>
    <property type="molecule type" value="Genomic_DNA"/>
</dbReference>
<protein>
    <submittedName>
        <fullName evidence="1">Uncharacterized protein</fullName>
    </submittedName>
</protein>